<dbReference type="NCBIfam" id="TIGR02532">
    <property type="entry name" value="IV_pilin_GFxxxE"/>
    <property type="match status" value="1"/>
</dbReference>
<feature type="transmembrane region" description="Helical" evidence="1">
    <location>
        <begin position="6"/>
        <end position="27"/>
    </location>
</feature>
<dbReference type="Gene3D" id="3.30.700.10">
    <property type="entry name" value="Glycoprotein, Type 4 Pilin"/>
    <property type="match status" value="1"/>
</dbReference>
<dbReference type="EMBL" id="APRP01000034">
    <property type="protein sequence ID" value="ENW98073.1"/>
    <property type="molecule type" value="Genomic_DNA"/>
</dbReference>
<keyword evidence="1" id="KW-1133">Transmembrane helix</keyword>
<dbReference type="Proteomes" id="UP000013248">
    <property type="component" value="Unassembled WGS sequence"/>
</dbReference>
<evidence type="ECO:0000256" key="1">
    <source>
        <dbReference type="SAM" id="Phobius"/>
    </source>
</evidence>
<dbReference type="InterPro" id="IPR012902">
    <property type="entry name" value="N_methyl_site"/>
</dbReference>
<dbReference type="PATRIC" id="fig|1217705.3.peg.3438"/>
<dbReference type="InterPro" id="IPR045584">
    <property type="entry name" value="Pilin-like"/>
</dbReference>
<evidence type="ECO:0000313" key="2">
    <source>
        <dbReference type="EMBL" id="ENW98073.1"/>
    </source>
</evidence>
<evidence type="ECO:0008006" key="4">
    <source>
        <dbReference type="Google" id="ProtNLM"/>
    </source>
</evidence>
<name>N9LPD0_9GAMM</name>
<dbReference type="eggNOG" id="COG4970">
    <property type="taxonomic scope" value="Bacteria"/>
</dbReference>
<dbReference type="AlphaFoldDB" id="N9LPD0"/>
<organism evidence="2 3">
    <name type="scientific">Acinetobacter modestus</name>
    <dbReference type="NCBI Taxonomy" id="1776740"/>
    <lineage>
        <taxon>Bacteria</taxon>
        <taxon>Pseudomonadati</taxon>
        <taxon>Pseudomonadota</taxon>
        <taxon>Gammaproteobacteria</taxon>
        <taxon>Moraxellales</taxon>
        <taxon>Moraxellaceae</taxon>
        <taxon>Acinetobacter</taxon>
    </lineage>
</organism>
<sequence>MGNNRGFTLIELMVTIAVLAIVTVMAIPTFDKVVLAQNFNKSTQDLVVQLNNARSKAVLERRSVEVKLNSLSTDTVNPDTVTTLNWGPTGYAILKSGSPTTITFLLSGGVKDYDANIKNKPFVICNKNGGNKAKSIDISLMGTVQITEGTTC</sequence>
<keyword evidence="1" id="KW-0472">Membrane</keyword>
<reference evidence="2 3" key="1">
    <citation type="submission" date="2013-02" db="EMBL/GenBank/DDBJ databases">
        <title>The Genome Sequence of Acinetobacter sp. ANC 3862.</title>
        <authorList>
            <consortium name="The Broad Institute Genome Sequencing Platform"/>
            <consortium name="The Broad Institute Genome Sequencing Center for Infectious Disease"/>
            <person name="Cerqueira G."/>
            <person name="Feldgarden M."/>
            <person name="Courvalin P."/>
            <person name="Perichon B."/>
            <person name="Grillot-Courvalin C."/>
            <person name="Clermont D."/>
            <person name="Rocha E."/>
            <person name="Yoon E.-J."/>
            <person name="Nemec A."/>
            <person name="Walker B."/>
            <person name="Young S.K."/>
            <person name="Zeng Q."/>
            <person name="Gargeya S."/>
            <person name="Fitzgerald M."/>
            <person name="Haas B."/>
            <person name="Abouelleil A."/>
            <person name="Alvarado L."/>
            <person name="Arachchi H.M."/>
            <person name="Berlin A.M."/>
            <person name="Chapman S.B."/>
            <person name="Dewar J."/>
            <person name="Goldberg J."/>
            <person name="Griggs A."/>
            <person name="Gujja S."/>
            <person name="Hansen M."/>
            <person name="Howarth C."/>
            <person name="Imamovic A."/>
            <person name="Larimer J."/>
            <person name="McCowan C."/>
            <person name="Murphy C."/>
            <person name="Neiman D."/>
            <person name="Pearson M."/>
            <person name="Priest M."/>
            <person name="Roberts A."/>
            <person name="Saif S."/>
            <person name="Shea T."/>
            <person name="Sisk P."/>
            <person name="Sykes S."/>
            <person name="Wortman J."/>
            <person name="Nusbaum C."/>
            <person name="Birren B."/>
        </authorList>
    </citation>
    <scope>NUCLEOTIDE SEQUENCE [LARGE SCALE GENOMIC DNA]</scope>
    <source>
        <strain evidence="2 3">ANC 3862</strain>
    </source>
</reference>
<gene>
    <name evidence="2" type="ORF">F900_03547</name>
</gene>
<dbReference type="RefSeq" id="WP_005219510.1">
    <property type="nucleotide sequence ID" value="NZ_KB850089.1"/>
</dbReference>
<keyword evidence="1" id="KW-0812">Transmembrane</keyword>
<comment type="caution">
    <text evidence="2">The sequence shown here is derived from an EMBL/GenBank/DDBJ whole genome shotgun (WGS) entry which is preliminary data.</text>
</comment>
<accession>N9LPD0</accession>
<dbReference type="Pfam" id="PF07963">
    <property type="entry name" value="N_methyl"/>
    <property type="match status" value="1"/>
</dbReference>
<dbReference type="HOGENOM" id="CLU_084761_2_1_6"/>
<proteinExistence type="predicted"/>
<protein>
    <recommendedName>
        <fullName evidence="4">Type II secretion system protein H</fullName>
    </recommendedName>
</protein>
<dbReference type="SUPFAM" id="SSF54523">
    <property type="entry name" value="Pili subunits"/>
    <property type="match status" value="1"/>
</dbReference>
<dbReference type="STRING" id="1217705.F900_03547"/>
<dbReference type="PROSITE" id="PS00409">
    <property type="entry name" value="PROKAR_NTER_METHYL"/>
    <property type="match status" value="1"/>
</dbReference>
<evidence type="ECO:0000313" key="3">
    <source>
        <dbReference type="Proteomes" id="UP000013248"/>
    </source>
</evidence>